<dbReference type="InterPro" id="IPR011009">
    <property type="entry name" value="Kinase-like_dom_sf"/>
</dbReference>
<dbReference type="InterPro" id="IPR001245">
    <property type="entry name" value="Ser-Thr/Tyr_kinase_cat_dom"/>
</dbReference>
<evidence type="ECO:0000256" key="2">
    <source>
        <dbReference type="ARBA" id="ARBA00022527"/>
    </source>
</evidence>
<keyword evidence="3" id="KW-0808">Transferase</keyword>
<dbReference type="InterPro" id="IPR024788">
    <property type="entry name" value="Malectin-like_Carb-bd_dom"/>
</dbReference>
<dbReference type="InterPro" id="IPR000719">
    <property type="entry name" value="Prot_kinase_dom"/>
</dbReference>
<dbReference type="GO" id="GO:0005524">
    <property type="term" value="F:ATP binding"/>
    <property type="evidence" value="ECO:0007669"/>
    <property type="project" value="UniProtKB-KW"/>
</dbReference>
<keyword evidence="7" id="KW-0418">Kinase</keyword>
<dbReference type="EMBL" id="BSYR01000040">
    <property type="protein sequence ID" value="GMJ04597.1"/>
    <property type="molecule type" value="Genomic_DNA"/>
</dbReference>
<gene>
    <name evidence="14" type="ORF">HRI_004128900</name>
</gene>
<dbReference type="GO" id="GO:0004714">
    <property type="term" value="F:transmembrane receptor protein tyrosine kinase activity"/>
    <property type="evidence" value="ECO:0007669"/>
    <property type="project" value="InterPro"/>
</dbReference>
<evidence type="ECO:0000256" key="11">
    <source>
        <dbReference type="ARBA" id="ARBA00023180"/>
    </source>
</evidence>
<keyword evidence="8" id="KW-0067">ATP-binding</keyword>
<keyword evidence="4 12" id="KW-0812">Transmembrane</keyword>
<dbReference type="InterPro" id="IPR045272">
    <property type="entry name" value="ANXUR1/2-like"/>
</dbReference>
<dbReference type="Proteomes" id="UP001165190">
    <property type="component" value="Unassembled WGS sequence"/>
</dbReference>
<evidence type="ECO:0000256" key="6">
    <source>
        <dbReference type="ARBA" id="ARBA00022741"/>
    </source>
</evidence>
<keyword evidence="5" id="KW-0732">Signal</keyword>
<dbReference type="PANTHER" id="PTHR34590">
    <property type="entry name" value="OS03G0124300 PROTEIN-RELATED"/>
    <property type="match status" value="1"/>
</dbReference>
<name>A0A9W7IYD3_HIBTR</name>
<dbReference type="Pfam" id="PF12819">
    <property type="entry name" value="Malectin_like"/>
    <property type="match status" value="1"/>
</dbReference>
<protein>
    <submittedName>
        <fullName evidence="14">FERONIA</fullName>
    </submittedName>
</protein>
<dbReference type="FunFam" id="3.30.200.20:FF:000039">
    <property type="entry name" value="receptor-like protein kinase FERONIA"/>
    <property type="match status" value="1"/>
</dbReference>
<evidence type="ECO:0000256" key="1">
    <source>
        <dbReference type="ARBA" id="ARBA00004479"/>
    </source>
</evidence>
<dbReference type="Gene3D" id="1.10.510.10">
    <property type="entry name" value="Transferase(Phosphotransferase) domain 1"/>
    <property type="match status" value="1"/>
</dbReference>
<accession>A0A9W7IYD3</accession>
<reference evidence="14" key="1">
    <citation type="submission" date="2023-05" db="EMBL/GenBank/DDBJ databases">
        <title>Genome and transcriptome analyses reveal genes involved in the formation of fine ridges on petal epidermal cells in Hibiscus trionum.</title>
        <authorList>
            <person name="Koshimizu S."/>
            <person name="Masuda S."/>
            <person name="Ishii T."/>
            <person name="Shirasu K."/>
            <person name="Hoshino A."/>
            <person name="Arita M."/>
        </authorList>
    </citation>
    <scope>NUCLEOTIDE SEQUENCE</scope>
    <source>
        <strain evidence="14">Hamamatsu line</strain>
    </source>
</reference>
<keyword evidence="6" id="KW-0547">Nucleotide-binding</keyword>
<feature type="transmembrane region" description="Helical" evidence="12">
    <location>
        <begin position="446"/>
        <end position="470"/>
    </location>
</feature>
<dbReference type="FunFam" id="1.10.510.10:FF:000095">
    <property type="entry name" value="protein STRUBBELIG-RECEPTOR FAMILY 8"/>
    <property type="match status" value="1"/>
</dbReference>
<dbReference type="PANTHER" id="PTHR34590:SF5">
    <property type="entry name" value="OS04G0586500 PROTEIN"/>
    <property type="match status" value="1"/>
</dbReference>
<organism evidence="14 15">
    <name type="scientific">Hibiscus trionum</name>
    <name type="common">Flower of an hour</name>
    <dbReference type="NCBI Taxonomy" id="183268"/>
    <lineage>
        <taxon>Eukaryota</taxon>
        <taxon>Viridiplantae</taxon>
        <taxon>Streptophyta</taxon>
        <taxon>Embryophyta</taxon>
        <taxon>Tracheophyta</taxon>
        <taxon>Spermatophyta</taxon>
        <taxon>Magnoliopsida</taxon>
        <taxon>eudicotyledons</taxon>
        <taxon>Gunneridae</taxon>
        <taxon>Pentapetalae</taxon>
        <taxon>rosids</taxon>
        <taxon>malvids</taxon>
        <taxon>Malvales</taxon>
        <taxon>Malvaceae</taxon>
        <taxon>Malvoideae</taxon>
        <taxon>Hibiscus</taxon>
    </lineage>
</organism>
<sequence>MHWEKPKSDRMIVLGLKCMYIFIYLYFHFILHQKPYVSADGSAYSPLETILLDCGSSSSQASSYDGRNWTTDSSHFVASNSGNRFPVSTSSSEGTSVPEVPYKTARIFHYQFTYTFNMTPGSKFVRLHFYPDSYMNLDASKSFLTVTAGNYTLIRNFSAYLYANHIKSPYFFKEFIVHVENSTLDLTFSPSTNGSNSYAFVNGIEIVSMPLDLYHRGNNVSAMETMHRVNVGGQSIPPNQDTGMSRSWTMDSSYIFGSAFGVDNYGLDASITYPKDVPAYTAPEEVYKTARSMGPSFEININYNLTWTFPIDSGFMYLIRVHLCEIAREITKINQRVFDIFIDNQVVERGIDIIALGHGNDVPLYRDYIVLVPNQTMKQDLLLELHPNIESKPQYYDAILNGVEIFKVSNSDGNLAGLNPSLENGLSNDGDEPSFGSSSSKSSTTVILIITGSLLVFVLALSLCVYLVAFRRKRKLEHARKRIARSSLPYHSFSISEIKMATDNFNEAKLIDRGAFGLVYKGYIDRSSTAVTIHRVIQAISKQEMDKFDAEIRMHHHIRHQNLVRLIGYCTEEHEVILVYESMPNGTLFELLHFGNQRQQSPLSWNQRLEICTEAARGLHYLHSAMSYPIIHGDIKTSNIFLDRNWMPKLSDFLPSKLALMMSAHSRINPNMKRTIAHLDPEYYKLRNLTEKSDVFSFGVMLLELLSGKQAINPEADATNANHEESLVRWALACIEKSEADRLVDQHLNGNIVPASLAKFVDIIEKCLADERANRPSMIEVLCSLELAQQLQLHVVENSNQSATDMDFQSSSTLMPGLEFYRVGR</sequence>
<keyword evidence="2" id="KW-0723">Serine/threonine-protein kinase</keyword>
<keyword evidence="10 12" id="KW-0472">Membrane</keyword>
<keyword evidence="9 12" id="KW-1133">Transmembrane helix</keyword>
<dbReference type="SUPFAM" id="SSF56112">
    <property type="entry name" value="Protein kinase-like (PK-like)"/>
    <property type="match status" value="1"/>
</dbReference>
<evidence type="ECO:0000313" key="15">
    <source>
        <dbReference type="Proteomes" id="UP001165190"/>
    </source>
</evidence>
<dbReference type="Pfam" id="PF07714">
    <property type="entry name" value="PK_Tyr_Ser-Thr"/>
    <property type="match status" value="1"/>
</dbReference>
<dbReference type="GO" id="GO:0016020">
    <property type="term" value="C:membrane"/>
    <property type="evidence" value="ECO:0007669"/>
    <property type="project" value="UniProtKB-SubCell"/>
</dbReference>
<dbReference type="InterPro" id="IPR008271">
    <property type="entry name" value="Ser/Thr_kinase_AS"/>
</dbReference>
<dbReference type="FunFam" id="2.60.120.430:FF:000003">
    <property type="entry name" value="FERONIA receptor-like kinase"/>
    <property type="match status" value="1"/>
</dbReference>
<evidence type="ECO:0000313" key="14">
    <source>
        <dbReference type="EMBL" id="GMJ04597.1"/>
    </source>
</evidence>
<dbReference type="FunFam" id="2.60.120.430:FF:000007">
    <property type="entry name" value="FERONIA receptor-like kinase"/>
    <property type="match status" value="1"/>
</dbReference>
<comment type="subcellular location">
    <subcellularLocation>
        <location evidence="1">Membrane</location>
        <topology evidence="1">Single-pass type I membrane protein</topology>
    </subcellularLocation>
</comment>
<keyword evidence="15" id="KW-1185">Reference proteome</keyword>
<evidence type="ECO:0000259" key="13">
    <source>
        <dbReference type="PROSITE" id="PS50011"/>
    </source>
</evidence>
<evidence type="ECO:0000256" key="8">
    <source>
        <dbReference type="ARBA" id="ARBA00022840"/>
    </source>
</evidence>
<dbReference type="Gene3D" id="2.60.120.430">
    <property type="entry name" value="Galactose-binding lectin"/>
    <property type="match status" value="2"/>
</dbReference>
<dbReference type="GO" id="GO:0004674">
    <property type="term" value="F:protein serine/threonine kinase activity"/>
    <property type="evidence" value="ECO:0007669"/>
    <property type="project" value="UniProtKB-KW"/>
</dbReference>
<feature type="domain" description="Protein kinase" evidence="13">
    <location>
        <begin position="505"/>
        <end position="787"/>
    </location>
</feature>
<evidence type="ECO:0000256" key="3">
    <source>
        <dbReference type="ARBA" id="ARBA00022679"/>
    </source>
</evidence>
<feature type="transmembrane region" description="Helical" evidence="12">
    <location>
        <begin position="12"/>
        <end position="31"/>
    </location>
</feature>
<evidence type="ECO:0000256" key="10">
    <source>
        <dbReference type="ARBA" id="ARBA00023136"/>
    </source>
</evidence>
<dbReference type="PROSITE" id="PS50011">
    <property type="entry name" value="PROTEIN_KINASE_DOM"/>
    <property type="match status" value="1"/>
</dbReference>
<evidence type="ECO:0000256" key="9">
    <source>
        <dbReference type="ARBA" id="ARBA00022989"/>
    </source>
</evidence>
<dbReference type="AlphaFoldDB" id="A0A9W7IYD3"/>
<evidence type="ECO:0000256" key="7">
    <source>
        <dbReference type="ARBA" id="ARBA00022777"/>
    </source>
</evidence>
<dbReference type="PROSITE" id="PS00108">
    <property type="entry name" value="PROTEIN_KINASE_ST"/>
    <property type="match status" value="1"/>
</dbReference>
<dbReference type="Gene3D" id="3.30.200.20">
    <property type="entry name" value="Phosphorylase Kinase, domain 1"/>
    <property type="match status" value="1"/>
</dbReference>
<evidence type="ECO:0000256" key="12">
    <source>
        <dbReference type="SAM" id="Phobius"/>
    </source>
</evidence>
<comment type="caution">
    <text evidence="14">The sequence shown here is derived from an EMBL/GenBank/DDBJ whole genome shotgun (WGS) entry which is preliminary data.</text>
</comment>
<keyword evidence="11" id="KW-0325">Glycoprotein</keyword>
<dbReference type="OrthoDB" id="1903759at2759"/>
<evidence type="ECO:0000256" key="5">
    <source>
        <dbReference type="ARBA" id="ARBA00022729"/>
    </source>
</evidence>
<evidence type="ECO:0000256" key="4">
    <source>
        <dbReference type="ARBA" id="ARBA00022692"/>
    </source>
</evidence>
<proteinExistence type="predicted"/>
<dbReference type="SMART" id="SM00220">
    <property type="entry name" value="S_TKc"/>
    <property type="match status" value="1"/>
</dbReference>